<proteinExistence type="inferred from homology"/>
<dbReference type="InterPro" id="IPR003488">
    <property type="entry name" value="DprA"/>
</dbReference>
<dbReference type="GO" id="GO:0009294">
    <property type="term" value="P:DNA-mediated transformation"/>
    <property type="evidence" value="ECO:0007669"/>
    <property type="project" value="InterPro"/>
</dbReference>
<dbReference type="EMBL" id="AYZF01000017">
    <property type="protein sequence ID" value="KRN05481.1"/>
    <property type="molecule type" value="Genomic_DNA"/>
</dbReference>
<comment type="caution">
    <text evidence="3">The sequence shown here is derived from an EMBL/GenBank/DDBJ whole genome shotgun (WGS) entry which is preliminary data.</text>
</comment>
<gene>
    <name evidence="3" type="ORF">FD15_GL002036</name>
</gene>
<reference evidence="3 4" key="1">
    <citation type="journal article" date="2015" name="Genome Announc.">
        <title>Expanding the biotechnology potential of lactobacilli through comparative genomics of 213 strains and associated genera.</title>
        <authorList>
            <person name="Sun Z."/>
            <person name="Harris H.M."/>
            <person name="McCann A."/>
            <person name="Guo C."/>
            <person name="Argimon S."/>
            <person name="Zhang W."/>
            <person name="Yang X."/>
            <person name="Jeffery I.B."/>
            <person name="Cooney J.C."/>
            <person name="Kagawa T.F."/>
            <person name="Liu W."/>
            <person name="Song Y."/>
            <person name="Salvetti E."/>
            <person name="Wrobel A."/>
            <person name="Rasinkangas P."/>
            <person name="Parkhill J."/>
            <person name="Rea M.C."/>
            <person name="O'Sullivan O."/>
            <person name="Ritari J."/>
            <person name="Douillard F.P."/>
            <person name="Paul Ross R."/>
            <person name="Yang R."/>
            <person name="Briner A.E."/>
            <person name="Felis G.E."/>
            <person name="de Vos W.M."/>
            <person name="Barrangou R."/>
            <person name="Klaenhammer T.R."/>
            <person name="Caufield P.W."/>
            <person name="Cui Y."/>
            <person name="Zhang H."/>
            <person name="O'Toole P.W."/>
        </authorList>
    </citation>
    <scope>NUCLEOTIDE SEQUENCE [LARGE SCALE GENOMIC DNA]</scope>
    <source>
        <strain evidence="3 4">DSM 21376</strain>
    </source>
</reference>
<dbReference type="PATRIC" id="fig|1423806.3.peg.2073"/>
<dbReference type="InterPro" id="IPR057666">
    <property type="entry name" value="DrpA_SLOG"/>
</dbReference>
<dbReference type="Proteomes" id="UP000050961">
    <property type="component" value="Unassembled WGS sequence"/>
</dbReference>
<dbReference type="PANTHER" id="PTHR43022">
    <property type="entry name" value="PROTEIN SMF"/>
    <property type="match status" value="1"/>
</dbReference>
<dbReference type="PANTHER" id="PTHR43022:SF1">
    <property type="entry name" value="PROTEIN SMF"/>
    <property type="match status" value="1"/>
</dbReference>
<sequence length="257" mass="28192">MRIPEESKLDELLDYPNVKKELFWREFTSSALQKKLAQNLYYSAAVTIIDEKYPQQLLETFDPPAVLFYQGDMTLSNYAKLLAIVGARQNSSYAITVLKQLLPETISSGIVTLSGLARGVDSLVHKLTMGCHGKTVAVIGTGIDIAYPKFNAALQQKIGTECLLITEYGLGQAPRQYHFPARNRIIAGLCRGVLVIEARQRSGSLITANLALQENRNVLAVPGAISAPLSMGTNELLLAGAKPVLNARHIIEEFDYT</sequence>
<keyword evidence="4" id="KW-1185">Reference proteome</keyword>
<organism evidence="3 4">
    <name type="scientific">Liquorilactobacillus sucicola DSM 21376 = JCM 15457</name>
    <dbReference type="NCBI Taxonomy" id="1423806"/>
    <lineage>
        <taxon>Bacteria</taxon>
        <taxon>Bacillati</taxon>
        <taxon>Bacillota</taxon>
        <taxon>Bacilli</taxon>
        <taxon>Lactobacillales</taxon>
        <taxon>Lactobacillaceae</taxon>
        <taxon>Liquorilactobacillus</taxon>
    </lineage>
</organism>
<evidence type="ECO:0000256" key="1">
    <source>
        <dbReference type="ARBA" id="ARBA00006525"/>
    </source>
</evidence>
<comment type="similarity">
    <text evidence="1">Belongs to the DprA/Smf family.</text>
</comment>
<evidence type="ECO:0000313" key="4">
    <source>
        <dbReference type="Proteomes" id="UP000050961"/>
    </source>
</evidence>
<feature type="domain" description="Smf/DprA SLOG" evidence="2">
    <location>
        <begin position="46"/>
        <end position="254"/>
    </location>
</feature>
<dbReference type="NCBIfam" id="TIGR00732">
    <property type="entry name" value="dprA"/>
    <property type="match status" value="1"/>
</dbReference>
<evidence type="ECO:0000259" key="2">
    <source>
        <dbReference type="Pfam" id="PF02481"/>
    </source>
</evidence>
<dbReference type="SUPFAM" id="SSF102405">
    <property type="entry name" value="MCP/YpsA-like"/>
    <property type="match status" value="1"/>
</dbReference>
<dbReference type="eggNOG" id="COG0758">
    <property type="taxonomic scope" value="Bacteria"/>
</dbReference>
<dbReference type="Pfam" id="PF02481">
    <property type="entry name" value="DNA_processg_A"/>
    <property type="match status" value="1"/>
</dbReference>
<evidence type="ECO:0000313" key="3">
    <source>
        <dbReference type="EMBL" id="KRN05481.1"/>
    </source>
</evidence>
<accession>A0A0R2DN12</accession>
<name>A0A0R2DN12_9LACO</name>
<dbReference type="STRING" id="1423806.FD15_GL002036"/>
<dbReference type="AlphaFoldDB" id="A0A0R2DN12"/>
<dbReference type="Gene3D" id="3.40.50.450">
    <property type="match status" value="1"/>
</dbReference>
<protein>
    <submittedName>
        <fullName evidence="3">DNA processing protein</fullName>
    </submittedName>
</protein>